<dbReference type="Gene3D" id="3.40.1090.10">
    <property type="entry name" value="Cytosolic phospholipase A2 catalytic domain"/>
    <property type="match status" value="1"/>
</dbReference>
<name>A0A3E2H8J9_SCYLI</name>
<dbReference type="SUPFAM" id="SSF52540">
    <property type="entry name" value="P-loop containing nucleoside triphosphate hydrolases"/>
    <property type="match status" value="1"/>
</dbReference>
<keyword evidence="3 4" id="KW-0443">Lipid metabolism</keyword>
<dbReference type="Pfam" id="PF00931">
    <property type="entry name" value="NB-ARC"/>
    <property type="match status" value="1"/>
</dbReference>
<feature type="active site" description="Nucleophile" evidence="4">
    <location>
        <position position="52"/>
    </location>
</feature>
<dbReference type="InterPro" id="IPR002641">
    <property type="entry name" value="PNPLA_dom"/>
</dbReference>
<feature type="short sequence motif" description="GXSXG" evidence="4">
    <location>
        <begin position="50"/>
        <end position="54"/>
    </location>
</feature>
<accession>A0A3E2H8J9</accession>
<feature type="region of interest" description="Disordered" evidence="5">
    <location>
        <begin position="325"/>
        <end position="345"/>
    </location>
</feature>
<dbReference type="PANTHER" id="PTHR24185:SF1">
    <property type="entry name" value="CALCIUM-INDEPENDENT PHOSPHOLIPASE A2-GAMMA"/>
    <property type="match status" value="1"/>
</dbReference>
<reference evidence="7 8" key="1">
    <citation type="submission" date="2018-05" db="EMBL/GenBank/DDBJ databases">
        <title>Draft genome sequence of Scytalidium lignicola DSM 105466, a ubiquitous saprotrophic fungus.</title>
        <authorList>
            <person name="Buettner E."/>
            <person name="Gebauer A.M."/>
            <person name="Hofrichter M."/>
            <person name="Liers C."/>
            <person name="Kellner H."/>
        </authorList>
    </citation>
    <scope>NUCLEOTIDE SEQUENCE [LARGE SCALE GENOMIC DNA]</scope>
    <source>
        <strain evidence="7 8">DSM 105466</strain>
    </source>
</reference>
<dbReference type="STRING" id="5539.A0A3E2H8J9"/>
<protein>
    <recommendedName>
        <fullName evidence="6">PNPLA domain-containing protein</fullName>
    </recommendedName>
</protein>
<dbReference type="SUPFAM" id="SSF52151">
    <property type="entry name" value="FabD/lysophospholipase-like"/>
    <property type="match status" value="1"/>
</dbReference>
<dbReference type="OrthoDB" id="626167at2759"/>
<dbReference type="InterPro" id="IPR027417">
    <property type="entry name" value="P-loop_NTPase"/>
</dbReference>
<dbReference type="EMBL" id="NCSJ02000122">
    <property type="protein sequence ID" value="RFU29627.1"/>
    <property type="molecule type" value="Genomic_DNA"/>
</dbReference>
<feature type="compositionally biased region" description="Acidic residues" evidence="5">
    <location>
        <begin position="937"/>
        <end position="946"/>
    </location>
</feature>
<evidence type="ECO:0000313" key="7">
    <source>
        <dbReference type="EMBL" id="RFU29627.1"/>
    </source>
</evidence>
<evidence type="ECO:0000259" key="6">
    <source>
        <dbReference type="PROSITE" id="PS51635"/>
    </source>
</evidence>
<feature type="active site" description="Proton acceptor" evidence="4">
    <location>
        <position position="194"/>
    </location>
</feature>
<dbReference type="PANTHER" id="PTHR24185">
    <property type="entry name" value="CALCIUM-INDEPENDENT PHOSPHOLIPASE A2-GAMMA"/>
    <property type="match status" value="1"/>
</dbReference>
<evidence type="ECO:0000256" key="4">
    <source>
        <dbReference type="PROSITE-ProRule" id="PRU01161"/>
    </source>
</evidence>
<keyword evidence="8" id="KW-1185">Reference proteome</keyword>
<feature type="short sequence motif" description="DGA/G" evidence="4">
    <location>
        <begin position="194"/>
        <end position="196"/>
    </location>
</feature>
<dbReference type="Pfam" id="PF01734">
    <property type="entry name" value="Patatin"/>
    <property type="match status" value="1"/>
</dbReference>
<comment type="caution">
    <text evidence="7">The sequence shown here is derived from an EMBL/GenBank/DDBJ whole genome shotgun (WGS) entry which is preliminary data.</text>
</comment>
<feature type="short sequence motif" description="GXGXXG" evidence="4">
    <location>
        <begin position="14"/>
        <end position="19"/>
    </location>
</feature>
<keyword evidence="1 4" id="KW-0378">Hydrolase</keyword>
<dbReference type="GO" id="GO:0016042">
    <property type="term" value="P:lipid catabolic process"/>
    <property type="evidence" value="ECO:0007669"/>
    <property type="project" value="UniProtKB-UniRule"/>
</dbReference>
<dbReference type="CDD" id="cd07216">
    <property type="entry name" value="Pat17_PNPLA8_PNPLA9_like3"/>
    <property type="match status" value="1"/>
</dbReference>
<evidence type="ECO:0000313" key="8">
    <source>
        <dbReference type="Proteomes" id="UP000258309"/>
    </source>
</evidence>
<organism evidence="7 8">
    <name type="scientific">Scytalidium lignicola</name>
    <name type="common">Hyphomycete</name>
    <dbReference type="NCBI Taxonomy" id="5539"/>
    <lineage>
        <taxon>Eukaryota</taxon>
        <taxon>Fungi</taxon>
        <taxon>Dikarya</taxon>
        <taxon>Ascomycota</taxon>
        <taxon>Pezizomycotina</taxon>
        <taxon>Leotiomycetes</taxon>
        <taxon>Leotiomycetes incertae sedis</taxon>
        <taxon>Scytalidium</taxon>
    </lineage>
</organism>
<dbReference type="GO" id="GO:0046486">
    <property type="term" value="P:glycerolipid metabolic process"/>
    <property type="evidence" value="ECO:0007669"/>
    <property type="project" value="UniProtKB-ARBA"/>
</dbReference>
<dbReference type="GO" id="GO:0019369">
    <property type="term" value="P:arachidonate metabolic process"/>
    <property type="evidence" value="ECO:0007669"/>
    <property type="project" value="TreeGrafter"/>
</dbReference>
<proteinExistence type="predicted"/>
<dbReference type="InterPro" id="IPR002182">
    <property type="entry name" value="NB-ARC"/>
</dbReference>
<dbReference type="Proteomes" id="UP000258309">
    <property type="component" value="Unassembled WGS sequence"/>
</dbReference>
<dbReference type="GO" id="GO:0047499">
    <property type="term" value="F:calcium-independent phospholipase A2 activity"/>
    <property type="evidence" value="ECO:0007669"/>
    <property type="project" value="TreeGrafter"/>
</dbReference>
<dbReference type="GO" id="GO:0016020">
    <property type="term" value="C:membrane"/>
    <property type="evidence" value="ECO:0007669"/>
    <property type="project" value="TreeGrafter"/>
</dbReference>
<feature type="non-terminal residue" evidence="7">
    <location>
        <position position="1"/>
    </location>
</feature>
<feature type="non-terminal residue" evidence="7">
    <location>
        <position position="1143"/>
    </location>
</feature>
<sequence length="1143" mass="129307">MSSDRGLRLLALDGGGVRGLVSLLILKRLMHLIDREHPPKPCDIFDFIAGTSTGGLIAIMLGRLKMDVDSCIDAYVSLSREVFNPRMTTRIFGRALQGVIGNAAFDYKALEKAVKRVVGDCLGDENTPLLEKDPKCKVFVCASMSNTETMRLRTYISEVEDHIPCTIWEAGRATSAAPTFFSPITFSNGLTFRDGALRDNNPIFQLLDEVQAQHPRATISTIVSIGTGVPKSLRVNNRLDSVAYACVKISTDTEQVARRFQESYCSLRGPYKDKYFRFNVTRGVAGVRLDEWHKADIMMSNTRSYLREEFGKLKACAKSLTYDRTTRNDEGEDNRGYLAQNSSLQSSGQVPGLLARRSAEDIPDCLVQHLSLLSSSQTSRSSPGNVRSSEVERSIPAYGEIESQGVGSSHALVLHEKQHRSPAEAYSFYQLDRIGLQPVAYFAPRKELDKIQANFDSVSQERTVQILTLVGLGGSGKTQLMLQYASSQREEYGVVLWIDASNYTTMADSFQLAASQLGLRLPPFEAPQSTDTTVTKYKSGIDGDVMLVKRELERRGQLWLLLFDHADDLKVYGSLSKYIPSAPNGRVIVSSRRKDASQIGQQWLEIKVESLDCFALAVDLAGSYIQNLGSLETYLDLYKSQREKLLMRSLGSSTPIVSGYKDSVFTAWGISISAITETAANFLYLLCLLDRSNLSKDLFERACSEKSYWNIYGDWDRLSPGKQGVPKWLLKLFCDDEGSWSDLQFHDAVSRISSFFFVQKEVVSGTWLHRSGSIETESLTADGKPITLLNIPRPVHELGRYYLNRKKRRQFCYDAFSIILQSFKYQVPTRQLPPLSKPLMYTGRGGMVDNPRDLQRQLEEAYNHILVLKDDIRYVKSGPPRCFDTSVPLWERCEALMFAGMYWSDLLELYKMDIKDSEVWHHGGPRSRGKRETKWEGEDESEESEELNLLVQTPWQTILEWTESIIRKPPRVTRGWTPRTSGSWNVNLGSGDFEFTPKGPSVTIVQDQSNGESDLPIPHSAFRDIEHDFETKWSLRNRYYHEKLAQTRGFTQGRFVRLNMSAYRIAAFAECELNSGHIFEDILDQIHDWLRRETEGGLSFDEWVSSDIGEYFAWRARNATSFSRTAPFSISNRLRDASYAHTR</sequence>
<dbReference type="GO" id="GO:0043531">
    <property type="term" value="F:ADP binding"/>
    <property type="evidence" value="ECO:0007669"/>
    <property type="project" value="InterPro"/>
</dbReference>
<dbReference type="InterPro" id="IPR016035">
    <property type="entry name" value="Acyl_Trfase/lysoPLipase"/>
</dbReference>
<gene>
    <name evidence="7" type="ORF">B7463_g6711</name>
</gene>
<evidence type="ECO:0000256" key="3">
    <source>
        <dbReference type="ARBA" id="ARBA00023098"/>
    </source>
</evidence>
<dbReference type="AlphaFoldDB" id="A0A3E2H8J9"/>
<feature type="domain" description="PNPLA" evidence="6">
    <location>
        <begin position="10"/>
        <end position="207"/>
    </location>
</feature>
<feature type="region of interest" description="Disordered" evidence="5">
    <location>
        <begin position="920"/>
        <end position="947"/>
    </location>
</feature>
<evidence type="ECO:0000256" key="1">
    <source>
        <dbReference type="ARBA" id="ARBA00022801"/>
    </source>
</evidence>
<dbReference type="Gene3D" id="3.40.50.300">
    <property type="entry name" value="P-loop containing nucleotide triphosphate hydrolases"/>
    <property type="match status" value="1"/>
</dbReference>
<evidence type="ECO:0000256" key="2">
    <source>
        <dbReference type="ARBA" id="ARBA00022963"/>
    </source>
</evidence>
<feature type="compositionally biased region" description="Basic and acidic residues" evidence="5">
    <location>
        <begin position="325"/>
        <end position="335"/>
    </location>
</feature>
<evidence type="ECO:0000256" key="5">
    <source>
        <dbReference type="SAM" id="MobiDB-lite"/>
    </source>
</evidence>
<dbReference type="PROSITE" id="PS51635">
    <property type="entry name" value="PNPLA"/>
    <property type="match status" value="1"/>
</dbReference>
<keyword evidence="2 4" id="KW-0442">Lipid degradation</keyword>